<accession>A0AAD5AFY8</accession>
<protein>
    <submittedName>
        <fullName evidence="6">Inactive hydroxysteroid dehydrogenase-like protein 1</fullName>
    </submittedName>
</protein>
<evidence type="ECO:0000313" key="7">
    <source>
        <dbReference type="Proteomes" id="UP001205998"/>
    </source>
</evidence>
<keyword evidence="3" id="KW-0496">Mitochondrion</keyword>
<evidence type="ECO:0000256" key="2">
    <source>
        <dbReference type="ARBA" id="ARBA00022857"/>
    </source>
</evidence>
<keyword evidence="7" id="KW-1185">Reference proteome</keyword>
<reference evidence="6" key="1">
    <citation type="submission" date="2018-07" db="EMBL/GenBank/DDBJ databases">
        <title>Comparative genomics of catfishes provides insights into carnivory and benthic adaptation.</title>
        <authorList>
            <person name="Zhang Y."/>
            <person name="Wang D."/>
            <person name="Peng Z."/>
            <person name="Zheng S."/>
            <person name="Shao F."/>
            <person name="Tao W."/>
        </authorList>
    </citation>
    <scope>NUCLEOTIDE SEQUENCE</scope>
    <source>
        <strain evidence="6">Chongqing</strain>
    </source>
</reference>
<dbReference type="InterPro" id="IPR036291">
    <property type="entry name" value="NAD(P)-bd_dom_sf"/>
</dbReference>
<dbReference type="AlphaFoldDB" id="A0AAD5AFY8"/>
<comment type="caution">
    <text evidence="6">The sequence shown here is derived from an EMBL/GenBank/DDBJ whole genome shotgun (WGS) entry which is preliminary data.</text>
</comment>
<feature type="chain" id="PRO_5042049548" evidence="5">
    <location>
        <begin position="25"/>
        <end position="366"/>
    </location>
</feature>
<evidence type="ECO:0000256" key="1">
    <source>
        <dbReference type="ARBA" id="ARBA00004173"/>
    </source>
</evidence>
<dbReference type="Gene3D" id="3.40.50.720">
    <property type="entry name" value="NAD(P)-binding Rossmann-like Domain"/>
    <property type="match status" value="1"/>
</dbReference>
<dbReference type="PANTHER" id="PTHR44889:SF1">
    <property type="entry name" value="INACTIVE HYDROXYSTEROID DEHYDROGENASE-LIKE PROTEIN 1"/>
    <property type="match status" value="1"/>
</dbReference>
<feature type="signal peptide" evidence="5">
    <location>
        <begin position="1"/>
        <end position="24"/>
    </location>
</feature>
<dbReference type="InterPro" id="IPR052149">
    <property type="entry name" value="17-beta-HSD3-like"/>
</dbReference>
<name>A0AAD5AFY8_SILAS</name>
<dbReference type="SUPFAM" id="SSF51735">
    <property type="entry name" value="NAD(P)-binding Rossmann-fold domains"/>
    <property type="match status" value="1"/>
</dbReference>
<proteinExistence type="inferred from homology"/>
<comment type="similarity">
    <text evidence="4">Belongs to the short-chain dehydrogenases/reductases (SDR) family. 17-beta-HSD 3 subfamily.</text>
</comment>
<keyword evidence="5" id="KW-0732">Signal</keyword>
<dbReference type="CDD" id="cd05356">
    <property type="entry name" value="17beta-HSD1_like_SDR_c"/>
    <property type="match status" value="1"/>
</dbReference>
<sequence length="366" mass="40678">MRTGPLRRSRVLCFVFLSEAFTSGFEFLDHFEGIRKRKINKNTFKFGAFGKKIIMAAVDSFPLLYREISRSCSCYVETLALVGALYTASKAVRLMMDCYSLVRLHFIPRLADSTDLVHRYGKWAIINGASEALAKAYAEELARHGVCIILITTDGLKDASRIISDAHGVEVIRVEADFRDGALACKSIKDAIEGKDVGFVVNCLNFSLEPPRDFHEIPESELWHVLNTGISSALLITRLALTGMAARRRGAVVNISSGRCSRPCARKAALSASTAFYDHFSRALHYEYGHRRVFVQSLLPGKVASEGDDASWLVPRANVYAKHALSTLGVSHRTTGYWPHTLQLGLVCCVPEWVWLLGARVTCRMT</sequence>
<dbReference type="InterPro" id="IPR002347">
    <property type="entry name" value="SDR_fam"/>
</dbReference>
<organism evidence="6 7">
    <name type="scientific">Silurus asotus</name>
    <name type="common">Amur catfish</name>
    <name type="synonym">Parasilurus asotus</name>
    <dbReference type="NCBI Taxonomy" id="30991"/>
    <lineage>
        <taxon>Eukaryota</taxon>
        <taxon>Metazoa</taxon>
        <taxon>Chordata</taxon>
        <taxon>Craniata</taxon>
        <taxon>Vertebrata</taxon>
        <taxon>Euteleostomi</taxon>
        <taxon>Actinopterygii</taxon>
        <taxon>Neopterygii</taxon>
        <taxon>Teleostei</taxon>
        <taxon>Ostariophysi</taxon>
        <taxon>Siluriformes</taxon>
        <taxon>Siluridae</taxon>
        <taxon>Silurus</taxon>
    </lineage>
</organism>
<evidence type="ECO:0000256" key="4">
    <source>
        <dbReference type="ARBA" id="ARBA00038261"/>
    </source>
</evidence>
<dbReference type="EMBL" id="MU556250">
    <property type="protein sequence ID" value="KAI5615069.1"/>
    <property type="molecule type" value="Genomic_DNA"/>
</dbReference>
<evidence type="ECO:0000256" key="5">
    <source>
        <dbReference type="SAM" id="SignalP"/>
    </source>
</evidence>
<comment type="subcellular location">
    <subcellularLocation>
        <location evidence="1">Mitochondrion</location>
    </subcellularLocation>
</comment>
<dbReference type="Proteomes" id="UP001205998">
    <property type="component" value="Unassembled WGS sequence"/>
</dbReference>
<evidence type="ECO:0000313" key="6">
    <source>
        <dbReference type="EMBL" id="KAI5615069.1"/>
    </source>
</evidence>
<dbReference type="Pfam" id="PF00106">
    <property type="entry name" value="adh_short"/>
    <property type="match status" value="1"/>
</dbReference>
<evidence type="ECO:0000256" key="3">
    <source>
        <dbReference type="ARBA" id="ARBA00023128"/>
    </source>
</evidence>
<dbReference type="GO" id="GO:0005739">
    <property type="term" value="C:mitochondrion"/>
    <property type="evidence" value="ECO:0007669"/>
    <property type="project" value="UniProtKB-SubCell"/>
</dbReference>
<dbReference type="PANTHER" id="PTHR44889">
    <property type="entry name" value="INACTIVE HYDROXYSTEROID DEHYDROGENASE-LIKE PROTEIN 1"/>
    <property type="match status" value="1"/>
</dbReference>
<keyword evidence="2" id="KW-0521">NADP</keyword>
<gene>
    <name evidence="6" type="ORF">C0J50_3294</name>
</gene>